<reference evidence="20 21" key="1">
    <citation type="submission" date="2020-08" db="EMBL/GenBank/DDBJ databases">
        <title>Genomic Encyclopedia of Type Strains, Phase IV (KMG-IV): sequencing the most valuable type-strain genomes for metagenomic binning, comparative biology and taxonomic classification.</title>
        <authorList>
            <person name="Goeker M."/>
        </authorList>
    </citation>
    <scope>NUCLEOTIDE SEQUENCE [LARGE SCALE GENOMIC DNA]</scope>
    <source>
        <strain evidence="20 21">DSM 12141</strain>
    </source>
</reference>
<comment type="pathway">
    <text evidence="2">Cofactor biosynthesis; riboflavin biosynthesis; 5-amino-6-(D-ribitylamino)uracil from GTP: step 2/4.</text>
</comment>
<evidence type="ECO:0000256" key="7">
    <source>
        <dbReference type="ARBA" id="ARBA00013173"/>
    </source>
</evidence>
<dbReference type="InterPro" id="IPR016193">
    <property type="entry name" value="Cytidine_deaminase-like"/>
</dbReference>
<dbReference type="InterPro" id="IPR024072">
    <property type="entry name" value="DHFR-like_dom_sf"/>
</dbReference>
<evidence type="ECO:0000256" key="5">
    <source>
        <dbReference type="ARBA" id="ARBA00007417"/>
    </source>
</evidence>
<evidence type="ECO:0000256" key="8">
    <source>
        <dbReference type="ARBA" id="ARBA00019930"/>
    </source>
</evidence>
<dbReference type="Pfam" id="PF01872">
    <property type="entry name" value="RibD_C"/>
    <property type="match status" value="1"/>
</dbReference>
<evidence type="ECO:0000256" key="1">
    <source>
        <dbReference type="ARBA" id="ARBA00002151"/>
    </source>
</evidence>
<keyword evidence="11 17" id="KW-0862">Zinc</keyword>
<feature type="binding site" evidence="17">
    <location>
        <position position="115"/>
    </location>
    <ligand>
        <name>Zn(2+)</name>
        <dbReference type="ChEBI" id="CHEBI:29105"/>
        <note>catalytic</note>
    </ligand>
</feature>
<dbReference type="Pfam" id="PF00383">
    <property type="entry name" value="dCMP_cyt_deam_1"/>
    <property type="match status" value="1"/>
</dbReference>
<evidence type="ECO:0000256" key="9">
    <source>
        <dbReference type="ARBA" id="ARBA00022619"/>
    </source>
</evidence>
<feature type="binding site" evidence="16">
    <location>
        <position position="331"/>
    </location>
    <ligand>
        <name>substrate</name>
    </ligand>
</feature>
<dbReference type="CDD" id="cd01284">
    <property type="entry name" value="Riboflavin_deaminase-reductase"/>
    <property type="match status" value="1"/>
</dbReference>
<dbReference type="NCBIfam" id="TIGR00326">
    <property type="entry name" value="eubact_ribD"/>
    <property type="match status" value="1"/>
</dbReference>
<evidence type="ECO:0000256" key="6">
    <source>
        <dbReference type="ARBA" id="ARBA00012766"/>
    </source>
</evidence>
<feature type="binding site" evidence="16">
    <location>
        <begin position="333"/>
        <end position="339"/>
    </location>
    <ligand>
        <name>NADP(+)</name>
        <dbReference type="ChEBI" id="CHEBI:58349"/>
    </ligand>
</feature>
<evidence type="ECO:0000256" key="17">
    <source>
        <dbReference type="PIRSR" id="PIRSR006769-3"/>
    </source>
</evidence>
<dbReference type="EC" id="1.1.1.193" evidence="7"/>
<comment type="similarity">
    <text evidence="4">In the N-terminal section; belongs to the cytidine and deoxycytidylate deaminase family.</text>
</comment>
<dbReference type="AlphaFoldDB" id="A0A7W9TTC4"/>
<dbReference type="InterPro" id="IPR050765">
    <property type="entry name" value="Riboflavin_Biosynth_HTPR"/>
</dbReference>
<feature type="binding site" evidence="16">
    <location>
        <position position="244"/>
    </location>
    <ligand>
        <name>substrate</name>
    </ligand>
</feature>
<dbReference type="PROSITE" id="PS51747">
    <property type="entry name" value="CYT_DCMP_DEAMINASES_2"/>
    <property type="match status" value="1"/>
</dbReference>
<keyword evidence="14" id="KW-0511">Multifunctional enzyme</keyword>
<dbReference type="InterPro" id="IPR004794">
    <property type="entry name" value="Eubact_RibD"/>
</dbReference>
<dbReference type="InterPro" id="IPR002734">
    <property type="entry name" value="RibDG_C"/>
</dbReference>
<dbReference type="PIRSF" id="PIRSF006769">
    <property type="entry name" value="RibD"/>
    <property type="match status" value="1"/>
</dbReference>
<evidence type="ECO:0000256" key="4">
    <source>
        <dbReference type="ARBA" id="ARBA00005259"/>
    </source>
</evidence>
<evidence type="ECO:0000256" key="12">
    <source>
        <dbReference type="ARBA" id="ARBA00022857"/>
    </source>
</evidence>
<feature type="binding site" evidence="16">
    <location>
        <position position="224"/>
    </location>
    <ligand>
        <name>substrate</name>
    </ligand>
</feature>
<feature type="binding site" evidence="17">
    <location>
        <position position="87"/>
    </location>
    <ligand>
        <name>Zn(2+)</name>
        <dbReference type="ChEBI" id="CHEBI:29105"/>
        <note>catalytic</note>
    </ligand>
</feature>
<evidence type="ECO:0000256" key="13">
    <source>
        <dbReference type="ARBA" id="ARBA00023002"/>
    </source>
</evidence>
<dbReference type="PANTHER" id="PTHR38011">
    <property type="entry name" value="DIHYDROFOLATE REDUCTASE FAMILY PROTEIN (AFU_ORTHOLOGUE AFUA_8G06820)"/>
    <property type="match status" value="1"/>
</dbReference>
<protein>
    <recommendedName>
        <fullName evidence="8">Riboflavin biosynthesis protein RibD</fullName>
        <ecNumber evidence="7">1.1.1.193</ecNumber>
        <ecNumber evidence="6">3.5.4.26</ecNumber>
    </recommendedName>
</protein>
<dbReference type="PANTHER" id="PTHR38011:SF7">
    <property type="entry name" value="2,5-DIAMINO-6-RIBOSYLAMINO-4(3H)-PYRIMIDINONE 5'-PHOSPHATE REDUCTASE"/>
    <property type="match status" value="1"/>
</dbReference>
<feature type="binding site" evidence="16">
    <location>
        <position position="210"/>
    </location>
    <ligand>
        <name>NADP(+)</name>
        <dbReference type="ChEBI" id="CHEBI:58349"/>
    </ligand>
</feature>
<comment type="cofactor">
    <cofactor evidence="17">
        <name>Zn(2+)</name>
        <dbReference type="ChEBI" id="CHEBI:29105"/>
    </cofactor>
    <text evidence="17">Binds 1 zinc ion.</text>
</comment>
<keyword evidence="10 17" id="KW-0479">Metal-binding</keyword>
<dbReference type="PROSITE" id="PS00903">
    <property type="entry name" value="CYT_DCMP_DEAMINASES_1"/>
    <property type="match status" value="1"/>
</dbReference>
<feature type="binding site" evidence="16">
    <location>
        <position position="236"/>
    </location>
    <ligand>
        <name>NADP(+)</name>
        <dbReference type="ChEBI" id="CHEBI:58349"/>
    </ligand>
</feature>
<feature type="binding site" evidence="16">
    <location>
        <position position="208"/>
    </location>
    <ligand>
        <name>substrate</name>
    </ligand>
</feature>
<evidence type="ECO:0000259" key="19">
    <source>
        <dbReference type="PROSITE" id="PS51747"/>
    </source>
</evidence>
<keyword evidence="20" id="KW-0378">Hydrolase</keyword>
<dbReference type="EC" id="3.5.4.26" evidence="6"/>
<feature type="domain" description="CMP/dCMP-type deaminase" evidence="19">
    <location>
        <begin position="38"/>
        <end position="163"/>
    </location>
</feature>
<feature type="binding site" evidence="16">
    <location>
        <position position="262"/>
    </location>
    <ligand>
        <name>NADP(+)</name>
        <dbReference type="ChEBI" id="CHEBI:58349"/>
    </ligand>
</feature>
<dbReference type="GO" id="GO:0008703">
    <property type="term" value="F:5-amino-6-(5-phosphoribosylamino)uracil reductase activity"/>
    <property type="evidence" value="ECO:0007669"/>
    <property type="project" value="UniProtKB-EC"/>
</dbReference>
<dbReference type="Gene3D" id="3.40.430.10">
    <property type="entry name" value="Dihydrofolate Reductase, subunit A"/>
    <property type="match status" value="1"/>
</dbReference>
<dbReference type="GO" id="GO:0050661">
    <property type="term" value="F:NADP binding"/>
    <property type="evidence" value="ECO:0007669"/>
    <property type="project" value="InterPro"/>
</dbReference>
<accession>A0A7W9TTC4</accession>
<comment type="similarity">
    <text evidence="5">In the C-terminal section; belongs to the HTP reductase family.</text>
</comment>
<feature type="binding site" evidence="16">
    <location>
        <position position="194"/>
    </location>
    <ligand>
        <name>NADP(+)</name>
        <dbReference type="ChEBI" id="CHEBI:58349"/>
    </ligand>
</feature>
<comment type="pathway">
    <text evidence="3">Cofactor biosynthesis; riboflavin biosynthesis; 5-amino-6-(D-ribitylamino)uracil from GTP: step 3/4.</text>
</comment>
<gene>
    <name evidence="20" type="ORF">HNR28_003450</name>
</gene>
<feature type="binding site" evidence="16">
    <location>
        <position position="240"/>
    </location>
    <ligand>
        <name>NADP(+)</name>
        <dbReference type="ChEBI" id="CHEBI:58349"/>
    </ligand>
</feature>
<evidence type="ECO:0000313" key="21">
    <source>
        <dbReference type="Proteomes" id="UP000541136"/>
    </source>
</evidence>
<comment type="caution">
    <text evidence="20">The sequence shown here is derived from an EMBL/GenBank/DDBJ whole genome shotgun (WGS) entry which is preliminary data.</text>
</comment>
<dbReference type="NCBIfam" id="TIGR00227">
    <property type="entry name" value="ribD_Cterm"/>
    <property type="match status" value="1"/>
</dbReference>
<evidence type="ECO:0000256" key="3">
    <source>
        <dbReference type="ARBA" id="ARBA00004910"/>
    </source>
</evidence>
<proteinExistence type="inferred from homology"/>
<feature type="active site" description="Proton donor" evidence="15">
    <location>
        <position position="89"/>
    </location>
</feature>
<dbReference type="Proteomes" id="UP000541136">
    <property type="component" value="Unassembled WGS sequence"/>
</dbReference>
<evidence type="ECO:0000256" key="14">
    <source>
        <dbReference type="ARBA" id="ARBA00023268"/>
    </source>
</evidence>
<evidence type="ECO:0000256" key="10">
    <source>
        <dbReference type="ARBA" id="ARBA00022723"/>
    </source>
</evidence>
<dbReference type="GO" id="GO:0009231">
    <property type="term" value="P:riboflavin biosynthetic process"/>
    <property type="evidence" value="ECO:0007669"/>
    <property type="project" value="UniProtKB-UniPathway"/>
</dbReference>
<evidence type="ECO:0000256" key="11">
    <source>
        <dbReference type="ARBA" id="ARBA00022833"/>
    </source>
</evidence>
<keyword evidence="13 20" id="KW-0560">Oxidoreductase</keyword>
<dbReference type="SUPFAM" id="SSF53597">
    <property type="entry name" value="Dihydrofolate reductase-like"/>
    <property type="match status" value="1"/>
</dbReference>
<dbReference type="GO" id="GO:0008835">
    <property type="term" value="F:diaminohydroxyphosphoribosylaminopyrimidine deaminase activity"/>
    <property type="evidence" value="ECO:0007669"/>
    <property type="project" value="UniProtKB-EC"/>
</dbReference>
<feature type="binding site" evidence="17">
    <location>
        <position position="124"/>
    </location>
    <ligand>
        <name>Zn(2+)</name>
        <dbReference type="ChEBI" id="CHEBI:29105"/>
        <note>catalytic</note>
    </ligand>
</feature>
<dbReference type="InterPro" id="IPR016192">
    <property type="entry name" value="APOBEC/CMP_deaminase_Zn-bd"/>
</dbReference>
<dbReference type="Gene3D" id="3.40.140.10">
    <property type="entry name" value="Cytidine Deaminase, domain 2"/>
    <property type="match status" value="1"/>
</dbReference>
<evidence type="ECO:0000256" key="18">
    <source>
        <dbReference type="SAM" id="MobiDB-lite"/>
    </source>
</evidence>
<evidence type="ECO:0000256" key="2">
    <source>
        <dbReference type="ARBA" id="ARBA00004882"/>
    </source>
</evidence>
<feature type="region of interest" description="Disordered" evidence="18">
    <location>
        <begin position="1"/>
        <end position="38"/>
    </location>
</feature>
<dbReference type="InterPro" id="IPR011549">
    <property type="entry name" value="RibD_C"/>
</dbReference>
<evidence type="ECO:0000313" key="20">
    <source>
        <dbReference type="EMBL" id="MBB6085392.1"/>
    </source>
</evidence>
<dbReference type="GO" id="GO:0008270">
    <property type="term" value="F:zinc ion binding"/>
    <property type="evidence" value="ECO:0007669"/>
    <property type="project" value="InterPro"/>
</dbReference>
<dbReference type="UniPathway" id="UPA00275">
    <property type="reaction ID" value="UER00401"/>
</dbReference>
<name>A0A7W9TTC4_CASDE</name>
<feature type="binding site" evidence="16">
    <location>
        <position position="247"/>
    </location>
    <ligand>
        <name>substrate</name>
    </ligand>
</feature>
<dbReference type="InterPro" id="IPR002125">
    <property type="entry name" value="CMP_dCMP_dom"/>
</dbReference>
<evidence type="ECO:0000256" key="15">
    <source>
        <dbReference type="PIRSR" id="PIRSR006769-1"/>
    </source>
</evidence>
<comment type="function">
    <text evidence="1">Converts 2,5-diamino-6-(ribosylamino)-4(3h)-pyrimidinone 5'-phosphate into 5-amino-6-(ribosylamino)-2,4(1h,3h)-pyrimidinedione 5'-phosphate.</text>
</comment>
<evidence type="ECO:0000256" key="16">
    <source>
        <dbReference type="PIRSR" id="PIRSR006769-2"/>
    </source>
</evidence>
<dbReference type="SUPFAM" id="SSF53927">
    <property type="entry name" value="Cytidine deaminase-like"/>
    <property type="match status" value="1"/>
</dbReference>
<dbReference type="EMBL" id="JACHIB010000025">
    <property type="protein sequence ID" value="MBB6085392.1"/>
    <property type="molecule type" value="Genomic_DNA"/>
</dbReference>
<dbReference type="RefSeq" id="WP_280528052.1">
    <property type="nucleotide sequence ID" value="NZ_JACHIB010000025.1"/>
</dbReference>
<sequence>MTRPETLSPSPGRPPADSASPAGGEPQAPRGGPPAFSTEDHRWMRRALRVAEQALFVSSPNPRVGCVLVRDGRWLAEGSTQRAGGRHAEAQALHEAALQGVDVRGATAYVTLEPCSHTGRTPPCADALVAAGVARVVVGLRDPNPKVAGGGIERLRAAGIQVDVGLFAEDVLAQNPGFCARMTRGTPWLWLKSAASFDGRMALPDGRSQWITGDAARDDGHRWRARACMVLTGIGTILSDDPMLDVRAVETPRQPIRAVLDTQFVLGEQARIINGDPVWIFTARPDAGKAARLAARNVRVIVLPPDERGALSLAALMRWLGDHEINEVHVEAGARLQGALVQAGLVDEWVAYLAPSVLGDGQGLAALPTPLAGLDQAYRYEFQDVLQLGRDMRLRLRDPAHWDALVEACGLKKG</sequence>
<keyword evidence="12 16" id="KW-0521">NADP</keyword>
<keyword evidence="9" id="KW-0686">Riboflavin biosynthesis</keyword>
<organism evidence="20 21">
    <name type="scientific">Castellaniella defragrans</name>
    <name type="common">Alcaligenes defragrans</name>
    <dbReference type="NCBI Taxonomy" id="75697"/>
    <lineage>
        <taxon>Bacteria</taxon>
        <taxon>Pseudomonadati</taxon>
        <taxon>Pseudomonadota</taxon>
        <taxon>Betaproteobacteria</taxon>
        <taxon>Burkholderiales</taxon>
        <taxon>Alcaligenaceae</taxon>
        <taxon>Castellaniella</taxon>
    </lineage>
</organism>